<gene>
    <name evidence="1" type="ORF">EVAR_6834_1</name>
</gene>
<reference evidence="1 2" key="1">
    <citation type="journal article" date="2019" name="Commun. Biol.">
        <title>The bagworm genome reveals a unique fibroin gene that provides high tensile strength.</title>
        <authorList>
            <person name="Kono N."/>
            <person name="Nakamura H."/>
            <person name="Ohtoshi R."/>
            <person name="Tomita M."/>
            <person name="Numata K."/>
            <person name="Arakawa K."/>
        </authorList>
    </citation>
    <scope>NUCLEOTIDE SEQUENCE [LARGE SCALE GENOMIC DNA]</scope>
</reference>
<dbReference type="EMBL" id="BGZK01000133">
    <property type="protein sequence ID" value="GBP21862.1"/>
    <property type="molecule type" value="Genomic_DNA"/>
</dbReference>
<proteinExistence type="predicted"/>
<organism evidence="1 2">
    <name type="scientific">Eumeta variegata</name>
    <name type="common">Bagworm moth</name>
    <name type="synonym">Eumeta japonica</name>
    <dbReference type="NCBI Taxonomy" id="151549"/>
    <lineage>
        <taxon>Eukaryota</taxon>
        <taxon>Metazoa</taxon>
        <taxon>Ecdysozoa</taxon>
        <taxon>Arthropoda</taxon>
        <taxon>Hexapoda</taxon>
        <taxon>Insecta</taxon>
        <taxon>Pterygota</taxon>
        <taxon>Neoptera</taxon>
        <taxon>Endopterygota</taxon>
        <taxon>Lepidoptera</taxon>
        <taxon>Glossata</taxon>
        <taxon>Ditrysia</taxon>
        <taxon>Tineoidea</taxon>
        <taxon>Psychidae</taxon>
        <taxon>Oiketicinae</taxon>
        <taxon>Eumeta</taxon>
    </lineage>
</organism>
<evidence type="ECO:0000313" key="2">
    <source>
        <dbReference type="Proteomes" id="UP000299102"/>
    </source>
</evidence>
<accession>A0A4C1U669</accession>
<name>A0A4C1U669_EUMVA</name>
<comment type="caution">
    <text evidence="1">The sequence shown here is derived from an EMBL/GenBank/DDBJ whole genome shotgun (WGS) entry which is preliminary data.</text>
</comment>
<protein>
    <submittedName>
        <fullName evidence="1">Uncharacterized protein</fullName>
    </submittedName>
</protein>
<sequence length="122" mass="14521">MISRSRRGHPRKQPMRPTRSYCRELCRMRKSACRTILRCDIRWPSSNRCFCMLYKIWIDGHRCPWPHLNQPRHLARLIALIIPDQYLRQCQPHLEIVKSGMFYQAAPHHCFLTGIVAHVDVS</sequence>
<dbReference type="AlphaFoldDB" id="A0A4C1U669"/>
<evidence type="ECO:0000313" key="1">
    <source>
        <dbReference type="EMBL" id="GBP21862.1"/>
    </source>
</evidence>
<keyword evidence="2" id="KW-1185">Reference proteome</keyword>
<dbReference type="Proteomes" id="UP000299102">
    <property type="component" value="Unassembled WGS sequence"/>
</dbReference>